<keyword evidence="2" id="KW-0808">Transferase</keyword>
<organism evidence="2 3">
    <name type="scientific">Rosa chinensis</name>
    <name type="common">China rose</name>
    <dbReference type="NCBI Taxonomy" id="74649"/>
    <lineage>
        <taxon>Eukaryota</taxon>
        <taxon>Viridiplantae</taxon>
        <taxon>Streptophyta</taxon>
        <taxon>Embryophyta</taxon>
        <taxon>Tracheophyta</taxon>
        <taxon>Spermatophyta</taxon>
        <taxon>Magnoliopsida</taxon>
        <taxon>eudicotyledons</taxon>
        <taxon>Gunneridae</taxon>
        <taxon>Pentapetalae</taxon>
        <taxon>rosids</taxon>
        <taxon>fabids</taxon>
        <taxon>Rosales</taxon>
        <taxon>Rosaceae</taxon>
        <taxon>Rosoideae</taxon>
        <taxon>Rosoideae incertae sedis</taxon>
        <taxon>Rosa</taxon>
    </lineage>
</organism>
<reference evidence="2 3" key="1">
    <citation type="journal article" date="2018" name="Nat. Genet.">
        <title>The Rosa genome provides new insights in the design of modern roses.</title>
        <authorList>
            <person name="Bendahmane M."/>
        </authorList>
    </citation>
    <scope>NUCLEOTIDE SEQUENCE [LARGE SCALE GENOMIC DNA]</scope>
    <source>
        <strain evidence="3">cv. Old Blush</strain>
    </source>
</reference>
<comment type="caution">
    <text evidence="2">The sequence shown here is derived from an EMBL/GenBank/DDBJ whole genome shotgun (WGS) entry which is preliminary data.</text>
</comment>
<dbReference type="EC" id="2.7.7.49" evidence="2"/>
<dbReference type="PANTHER" id="PTHR42648">
    <property type="entry name" value="TRANSPOSASE, PUTATIVE-RELATED"/>
    <property type="match status" value="1"/>
</dbReference>
<dbReference type="PROSITE" id="PS50994">
    <property type="entry name" value="INTEGRASE"/>
    <property type="match status" value="1"/>
</dbReference>
<sequence length="162" mass="18631">MDLVGPSQTESMGSKKYLLVLVDDFSRFTWVNFLRHKYDTFSSFKGLCNRILTEKQSSNFCIVRLRTDHGTMFKNASFANYCDEHGITHEFSAPITPQQNDVVERKNRILLDMGRVLLHSTGLTPNFWAEAISTTCYTTNRVFLRPGTDKTHMNCGKVRNPR</sequence>
<dbReference type="Gene3D" id="3.30.420.10">
    <property type="entry name" value="Ribonuclease H-like superfamily/Ribonuclease H"/>
    <property type="match status" value="1"/>
</dbReference>
<evidence type="ECO:0000313" key="3">
    <source>
        <dbReference type="Proteomes" id="UP000238479"/>
    </source>
</evidence>
<dbReference type="Pfam" id="PF00665">
    <property type="entry name" value="rve"/>
    <property type="match status" value="1"/>
</dbReference>
<dbReference type="GO" id="GO:0015074">
    <property type="term" value="P:DNA integration"/>
    <property type="evidence" value="ECO:0007669"/>
    <property type="project" value="InterPro"/>
</dbReference>
<evidence type="ECO:0000313" key="2">
    <source>
        <dbReference type="EMBL" id="PRQ39088.1"/>
    </source>
</evidence>
<keyword evidence="3" id="KW-1185">Reference proteome</keyword>
<dbReference type="STRING" id="74649.A0A2P6QY11"/>
<name>A0A2P6QY11_ROSCH</name>
<proteinExistence type="predicted"/>
<dbReference type="InterPro" id="IPR012337">
    <property type="entry name" value="RNaseH-like_sf"/>
</dbReference>
<dbReference type="GO" id="GO:0003964">
    <property type="term" value="F:RNA-directed DNA polymerase activity"/>
    <property type="evidence" value="ECO:0007669"/>
    <property type="project" value="UniProtKB-KW"/>
</dbReference>
<dbReference type="InterPro" id="IPR039537">
    <property type="entry name" value="Retrotran_Ty1/copia-like"/>
</dbReference>
<dbReference type="InterPro" id="IPR036397">
    <property type="entry name" value="RNaseH_sf"/>
</dbReference>
<keyword evidence="2" id="KW-0548">Nucleotidyltransferase</keyword>
<accession>A0A2P6QY11</accession>
<dbReference type="PANTHER" id="PTHR42648:SF21">
    <property type="entry name" value="CYSTEINE-RICH RLK (RECEPTOR-LIKE PROTEIN KINASE) 8"/>
    <property type="match status" value="1"/>
</dbReference>
<protein>
    <submittedName>
        <fullName evidence="2">Putative RNA-directed DNA polymerase</fullName>
        <ecNumber evidence="2">2.7.7.49</ecNumber>
    </submittedName>
</protein>
<dbReference type="EMBL" id="PDCK01000042">
    <property type="protein sequence ID" value="PRQ39088.1"/>
    <property type="molecule type" value="Genomic_DNA"/>
</dbReference>
<dbReference type="SUPFAM" id="SSF53098">
    <property type="entry name" value="Ribonuclease H-like"/>
    <property type="match status" value="1"/>
</dbReference>
<evidence type="ECO:0000259" key="1">
    <source>
        <dbReference type="PROSITE" id="PS50994"/>
    </source>
</evidence>
<dbReference type="OMA" id="HGITHET"/>
<dbReference type="AlphaFoldDB" id="A0A2P6QY11"/>
<feature type="domain" description="Integrase catalytic" evidence="1">
    <location>
        <begin position="1"/>
        <end position="162"/>
    </location>
</feature>
<dbReference type="GO" id="GO:0003676">
    <property type="term" value="F:nucleic acid binding"/>
    <property type="evidence" value="ECO:0007669"/>
    <property type="project" value="InterPro"/>
</dbReference>
<dbReference type="Proteomes" id="UP000238479">
    <property type="component" value="Chromosome 4"/>
</dbReference>
<keyword evidence="2" id="KW-0695">RNA-directed DNA polymerase</keyword>
<dbReference type="InterPro" id="IPR001584">
    <property type="entry name" value="Integrase_cat-core"/>
</dbReference>
<gene>
    <name evidence="2" type="ORF">RchiOBHm_Chr4g0421221</name>
</gene>
<dbReference type="Gramene" id="PRQ39088">
    <property type="protein sequence ID" value="PRQ39088"/>
    <property type="gene ID" value="RchiOBHm_Chr4g0421221"/>
</dbReference>